<keyword evidence="8" id="KW-0106">Calcium</keyword>
<dbReference type="GO" id="GO:1990756">
    <property type="term" value="F:ubiquitin-like ligase-substrate adaptor activity"/>
    <property type="evidence" value="ECO:0007669"/>
    <property type="project" value="UniProtKB-ARBA"/>
</dbReference>
<dbReference type="FunFam" id="3.80.10.10:FF:000042">
    <property type="entry name" value="F-box/LRR-repeat protein 20 isoform 2"/>
    <property type="match status" value="1"/>
</dbReference>
<organism evidence="18 19">
    <name type="scientific">Amphibalanus amphitrite</name>
    <name type="common">Striped barnacle</name>
    <name type="synonym">Balanus amphitrite</name>
    <dbReference type="NCBI Taxonomy" id="1232801"/>
    <lineage>
        <taxon>Eukaryota</taxon>
        <taxon>Metazoa</taxon>
        <taxon>Ecdysozoa</taxon>
        <taxon>Arthropoda</taxon>
        <taxon>Crustacea</taxon>
        <taxon>Multicrustacea</taxon>
        <taxon>Cirripedia</taxon>
        <taxon>Thoracica</taxon>
        <taxon>Thoracicalcarea</taxon>
        <taxon>Balanomorpha</taxon>
        <taxon>Balanoidea</taxon>
        <taxon>Balanidae</taxon>
        <taxon>Amphibalaninae</taxon>
        <taxon>Amphibalanus</taxon>
    </lineage>
</organism>
<dbReference type="PANTHER" id="PTHR13318">
    <property type="entry name" value="PARTNER OF PAIRED, ISOFORM B-RELATED"/>
    <property type="match status" value="1"/>
</dbReference>
<evidence type="ECO:0000256" key="2">
    <source>
        <dbReference type="ARBA" id="ARBA00004906"/>
    </source>
</evidence>
<evidence type="ECO:0000256" key="11">
    <source>
        <dbReference type="ARBA" id="ARBA00023136"/>
    </source>
</evidence>
<dbReference type="GO" id="GO:0019005">
    <property type="term" value="C:SCF ubiquitin ligase complex"/>
    <property type="evidence" value="ECO:0007669"/>
    <property type="project" value="TreeGrafter"/>
</dbReference>
<keyword evidence="4" id="KW-0597">Phosphoprotein</keyword>
<comment type="subunit">
    <text evidence="14">Part of the SCF (SKP1-CUL1-F-box) E3 ubiquitin-protein ligase complex SCF(FBXL2) composed of CUL1, SKP1, RBX1 and FBXL2. Interacts with calmodulin; may antagonize substrate ubiquitination by SCF(FBXL2). May interact with PIK3R1. Interacts with PTPN13.</text>
</comment>
<accession>A0A6A4W4J6</accession>
<evidence type="ECO:0000256" key="4">
    <source>
        <dbReference type="ARBA" id="ARBA00022553"/>
    </source>
</evidence>
<keyword evidence="12" id="KW-0449">Lipoprotein</keyword>
<dbReference type="GO" id="GO:0016567">
    <property type="term" value="P:protein ubiquitination"/>
    <property type="evidence" value="ECO:0007669"/>
    <property type="project" value="UniProtKB-ARBA"/>
</dbReference>
<dbReference type="SUPFAM" id="SSF52047">
    <property type="entry name" value="RNI-like"/>
    <property type="match status" value="1"/>
</dbReference>
<dbReference type="PROSITE" id="PS50181">
    <property type="entry name" value="FBOX"/>
    <property type="match status" value="1"/>
</dbReference>
<dbReference type="OrthoDB" id="550575at2759"/>
<dbReference type="Gene3D" id="3.80.10.10">
    <property type="entry name" value="Ribonuclease Inhibitor"/>
    <property type="match status" value="2"/>
</dbReference>
<feature type="domain" description="F-box" evidence="17">
    <location>
        <begin position="17"/>
        <end position="63"/>
    </location>
</feature>
<evidence type="ECO:0000256" key="3">
    <source>
        <dbReference type="ARBA" id="ARBA00022499"/>
    </source>
</evidence>
<evidence type="ECO:0000256" key="13">
    <source>
        <dbReference type="ARBA" id="ARBA00023289"/>
    </source>
</evidence>
<evidence type="ECO:0000256" key="12">
    <source>
        <dbReference type="ARBA" id="ARBA00023288"/>
    </source>
</evidence>
<gene>
    <name evidence="18" type="primary">FBXL20_0</name>
    <name evidence="18" type="ORF">FJT64_025651</name>
</gene>
<evidence type="ECO:0000256" key="14">
    <source>
        <dbReference type="ARBA" id="ARBA00065449"/>
    </source>
</evidence>
<dbReference type="InterPro" id="IPR001810">
    <property type="entry name" value="F-box_dom"/>
</dbReference>
<dbReference type="FunFam" id="1.20.1280.50:FF:000013">
    <property type="entry name" value="F-box/LRR-repeat protein 20 isoform X1"/>
    <property type="match status" value="1"/>
</dbReference>
<dbReference type="FunFam" id="3.80.10.10:FF:000060">
    <property type="entry name" value="F-box/LRR-repeat protein 20 isoform 2"/>
    <property type="match status" value="1"/>
</dbReference>
<name>A0A6A4W4J6_AMPAM</name>
<dbReference type="SMART" id="SM00367">
    <property type="entry name" value="LRR_CC"/>
    <property type="match status" value="11"/>
</dbReference>
<keyword evidence="6" id="KW-0677">Repeat</keyword>
<dbReference type="InterPro" id="IPR057207">
    <property type="entry name" value="FBXL15_LRR"/>
</dbReference>
<dbReference type="Proteomes" id="UP000440578">
    <property type="component" value="Unassembled WGS sequence"/>
</dbReference>
<dbReference type="EMBL" id="VIIS01001078">
    <property type="protein sequence ID" value="KAF0302236.1"/>
    <property type="molecule type" value="Genomic_DNA"/>
</dbReference>
<dbReference type="GO" id="GO:0031146">
    <property type="term" value="P:SCF-dependent proteasomal ubiquitin-dependent protein catabolic process"/>
    <property type="evidence" value="ECO:0007669"/>
    <property type="project" value="TreeGrafter"/>
</dbReference>
<evidence type="ECO:0000256" key="7">
    <source>
        <dbReference type="ARBA" id="ARBA00022786"/>
    </source>
</evidence>
<reference evidence="18 19" key="1">
    <citation type="submission" date="2019-07" db="EMBL/GenBank/DDBJ databases">
        <title>Draft genome assembly of a fouling barnacle, Amphibalanus amphitrite (Darwin, 1854): The first reference genome for Thecostraca.</title>
        <authorList>
            <person name="Kim W."/>
        </authorList>
    </citation>
    <scope>NUCLEOTIDE SEQUENCE [LARGE SCALE GENOMIC DNA]</scope>
    <source>
        <strain evidence="18">SNU_AA5</strain>
        <tissue evidence="18">Soma without cirri and trophi</tissue>
    </source>
</reference>
<keyword evidence="19" id="KW-1185">Reference proteome</keyword>
<evidence type="ECO:0000259" key="17">
    <source>
        <dbReference type="PROSITE" id="PS50181"/>
    </source>
</evidence>
<dbReference type="InterPro" id="IPR032675">
    <property type="entry name" value="LRR_dom_sf"/>
</dbReference>
<keyword evidence="5" id="KW-0433">Leucine-rich repeat</keyword>
<dbReference type="AlphaFoldDB" id="A0A6A4W4J6"/>
<comment type="caution">
    <text evidence="18">The sequence shown here is derived from an EMBL/GenBank/DDBJ whole genome shotgun (WGS) entry which is preliminary data.</text>
</comment>
<dbReference type="CDD" id="cd22115">
    <property type="entry name" value="F-box_FBXL2-like"/>
    <property type="match status" value="1"/>
</dbReference>
<dbReference type="Pfam" id="PF25372">
    <property type="entry name" value="DUF7885"/>
    <property type="match status" value="2"/>
</dbReference>
<evidence type="ECO:0000313" key="18">
    <source>
        <dbReference type="EMBL" id="KAF0302236.1"/>
    </source>
</evidence>
<evidence type="ECO:0000256" key="5">
    <source>
        <dbReference type="ARBA" id="ARBA00022614"/>
    </source>
</evidence>
<keyword evidence="11" id="KW-0472">Membrane</keyword>
<dbReference type="GO" id="GO:0016020">
    <property type="term" value="C:membrane"/>
    <property type="evidence" value="ECO:0007669"/>
    <property type="project" value="UniProtKB-SubCell"/>
</dbReference>
<dbReference type="SMART" id="SM00256">
    <property type="entry name" value="FBOX"/>
    <property type="match status" value="1"/>
</dbReference>
<comment type="pathway">
    <text evidence="2">Protein modification; protein ubiquitination.</text>
</comment>
<keyword evidence="3" id="KW-1017">Isopeptide bond</keyword>
<keyword evidence="7" id="KW-0833">Ubl conjugation pathway</keyword>
<keyword evidence="9" id="KW-0832">Ubl conjugation</keyword>
<dbReference type="Gene3D" id="1.20.1280.50">
    <property type="match status" value="1"/>
</dbReference>
<sequence>MVLQKRKPARIFQEDEALINKKLPKEVLIRVFSFLDIVSLCRCAQVCKYWNILALDGSNWKRIDLFSFQVDVQGCVVENISRRSGGFLKALSLHGCQWVTDPALRIFAEQCNNIEDLNLQGCRRITDLTCESLSQHCPNLYTLDLRSTNVGDRSLKYLSDGCHNLHRINISWCGDITENGVEALARGCPKLSHFIAKGCDQINDAAVVQLARHCPGLEVVSLERCDSITDQSVTAIAENCPLLHYICLSNCPALRDVSLLRLAAHCPRLVTVEVAGCANFTDHGFQALARNCHYLEKMDLEDCVAISDSTLAALAQNCPRLETLTLSHCELITDEGIRMLGTGPCSTEHLAVLELDNCPLITDQSLEHLQACHNLQRIGLYDCQLITRNGIKRLRPAYQLLLPGPLEAVLRAAGLRVTFGADRHGRFLRVTRRQRRRRAAVADHFHAYYVWLCKVGGRPGLNQYLILPISYQVTYGHRARQACAVCLVPPG</sequence>
<comment type="subcellular location">
    <subcellularLocation>
        <location evidence="1">Membrane</location>
        <topology evidence="1">Lipid-anchor</topology>
    </subcellularLocation>
</comment>
<evidence type="ECO:0000256" key="6">
    <source>
        <dbReference type="ARBA" id="ARBA00022737"/>
    </source>
</evidence>
<dbReference type="GO" id="GO:0005516">
    <property type="term" value="F:calmodulin binding"/>
    <property type="evidence" value="ECO:0007669"/>
    <property type="project" value="UniProtKB-KW"/>
</dbReference>
<evidence type="ECO:0000256" key="15">
    <source>
        <dbReference type="ARBA" id="ARBA00070275"/>
    </source>
</evidence>
<evidence type="ECO:0000256" key="9">
    <source>
        <dbReference type="ARBA" id="ARBA00022843"/>
    </source>
</evidence>
<protein>
    <recommendedName>
        <fullName evidence="15">F-box/LRR-repeat protein 2</fullName>
    </recommendedName>
    <alternativeName>
        <fullName evidence="16">F-box and leucine-rich repeat protein 2</fullName>
    </alternativeName>
</protein>
<dbReference type="PANTHER" id="PTHR13318:SF165">
    <property type="entry name" value="F-BOX_LRR-REPEAT PROTEIN FBXL-1"/>
    <property type="match status" value="1"/>
</dbReference>
<keyword evidence="13" id="KW-0636">Prenylation</keyword>
<proteinExistence type="predicted"/>
<dbReference type="GO" id="GO:0031347">
    <property type="term" value="P:regulation of defense response"/>
    <property type="evidence" value="ECO:0007669"/>
    <property type="project" value="UniProtKB-ARBA"/>
</dbReference>
<dbReference type="InterPro" id="IPR006553">
    <property type="entry name" value="Leu-rich_rpt_Cys-con_subtyp"/>
</dbReference>
<evidence type="ECO:0000256" key="16">
    <source>
        <dbReference type="ARBA" id="ARBA00077972"/>
    </source>
</evidence>
<evidence type="ECO:0000256" key="10">
    <source>
        <dbReference type="ARBA" id="ARBA00022860"/>
    </source>
</evidence>
<evidence type="ECO:0000313" key="19">
    <source>
        <dbReference type="Proteomes" id="UP000440578"/>
    </source>
</evidence>
<dbReference type="Pfam" id="PF12937">
    <property type="entry name" value="F-box-like"/>
    <property type="match status" value="1"/>
</dbReference>
<evidence type="ECO:0000256" key="8">
    <source>
        <dbReference type="ARBA" id="ARBA00022837"/>
    </source>
</evidence>
<keyword evidence="10" id="KW-0112">Calmodulin-binding</keyword>
<evidence type="ECO:0000256" key="1">
    <source>
        <dbReference type="ARBA" id="ARBA00004635"/>
    </source>
</evidence>